<feature type="region of interest" description="Disordered" evidence="1">
    <location>
        <begin position="1231"/>
        <end position="1262"/>
    </location>
</feature>
<feature type="region of interest" description="Disordered" evidence="1">
    <location>
        <begin position="62"/>
        <end position="93"/>
    </location>
</feature>
<feature type="non-terminal residue" evidence="4">
    <location>
        <position position="1318"/>
    </location>
</feature>
<sequence length="1318" mass="148895">MRTNPLPRQGEGKLQLKADIGIFIGYALTKKALWIYNRRTRRIVKTIHVDFGELMAMASQQSLQADSTGSPSSTTVDHNAPSPSKSQTTPETQSYVIPQDVDEDNFDIEVAHMVEPKTYKDALTQSCWIEAMQEELNEFECLEGGILKNKARLVARGYRQEKGIDFEESFAPIPRLEAIWIFLVYAAHKNMVVYQMDVKTAFLNGNLREEVYVSQPNGFVDQDNPNHVNGNDLLMVQIYVDDIIFAASTPELCDLFANLMCLKFKMSMMEKISFFLGLQISQSPRGIFINQSKYALESLKKYGFKSCDPIDTLMVEKSKLDEDKERKAVDPSHYYGMIGTLRYLTASRPDLQFSICMCAWIVDTTIDQQVAMDEALVPHAKRLRIGRSNFCLAVIKNLTDVNINKLYQPWRSFSAIINKCLTGKSSGYDSLRLSQARILWGLYHKRNADYAYLKWEDFVSQVKHKYHKKSNEMYYPRFTKVIIYQFMSKDPSIPRMNKFGALLPIELTNKEIRNSNAYKEYYAVAIRAAPPKPKASVWKTRSSFDTTITSPTAAAGPRLTTSAKGKQAAKASKAKNEETGSIPGVLDVPSDESVEELSWNSTDEEGDDDEGKDGDGDEEDEGDDGEERDAGDDDKDDDGEKGNNDDDQEVKKDDEKEGGDDEQEYDEEEYDEETRDEESFDHILKTPKNSDDEDNSGEDLGLNVGREKGHDEEEEEDKLYKDANINHGRGIQATLEVEDSHMTLTLVNPDGQQQSSSVSSQYVTSMLNPTIYVGMESIFETTSEMDVHTPTSVAPLLMSTPTMTPSTIATITTTSQAPILPTTASSTIIQDLPNFGSLFGFDNRLRTLEANFSDFMQTNQFTRAVYAIPKIVQRYMDQRMNEAVKVAVQIQSDRLRDEAQKENDEFLKTVDENMNLYKALVEAYESDKIILDTYKETITLKRRRDDDADKDEEPSAGPDWGPRDAEKERSLSQQALHKRKQTGALTGQQKCVNLDKHRQASQQYPHNLLKPLPLIPNNQGRRVIPFEHFINNDLEYLRGGQCGLRNQQAMTSMPSGDPLGRKRQQFYGFAVNLESACDVYSKRRIIAVTELKIVEWHNYKHLDWITVRRDDDKLYKFKECDFKRLRIQDIEDMLLPLVQGKLTNLTVEEHFGFNVSLRMFTRSIVIQRRVKDLQLGVESYLKKLNLTKPDTDGTLIDVRTALDDRLKGIKMHVDNQAAEVIAPIAEVIPQVDDNSIGSPSSTTVDQDAPSPSKSPTPTETQSSAILQDVGNDNLDIEVAHMGNDPLLGVPLTEVASGQSLSTASPQSIVQPNHPMTHH</sequence>
<dbReference type="EMBL" id="BKCJ010173601">
    <property type="protein sequence ID" value="GEY37879.1"/>
    <property type="molecule type" value="Genomic_DNA"/>
</dbReference>
<dbReference type="InterPro" id="IPR057670">
    <property type="entry name" value="SH3_retrovirus"/>
</dbReference>
<feature type="compositionally biased region" description="Polar residues" evidence="1">
    <location>
        <begin position="1297"/>
        <end position="1310"/>
    </location>
</feature>
<evidence type="ECO:0008006" key="5">
    <source>
        <dbReference type="Google" id="ProtNLM"/>
    </source>
</evidence>
<evidence type="ECO:0000256" key="1">
    <source>
        <dbReference type="SAM" id="MobiDB-lite"/>
    </source>
</evidence>
<dbReference type="Pfam" id="PF25597">
    <property type="entry name" value="SH3_retrovirus"/>
    <property type="match status" value="1"/>
</dbReference>
<gene>
    <name evidence="4" type="ORF">Tci_409853</name>
</gene>
<dbReference type="InterPro" id="IPR043502">
    <property type="entry name" value="DNA/RNA_pol_sf"/>
</dbReference>
<feature type="domain" description="Retroviral polymerase SH3-like" evidence="3">
    <location>
        <begin position="6"/>
        <end position="54"/>
    </location>
</feature>
<protein>
    <recommendedName>
        <fullName evidence="5">Reverse transcriptase Ty1/copia-type domain-containing protein</fullName>
    </recommendedName>
</protein>
<evidence type="ECO:0000313" key="4">
    <source>
        <dbReference type="EMBL" id="GEY37879.1"/>
    </source>
</evidence>
<feature type="compositionally biased region" description="Acidic residues" evidence="1">
    <location>
        <begin position="602"/>
        <end position="637"/>
    </location>
</feature>
<dbReference type="Pfam" id="PF07727">
    <property type="entry name" value="RVT_2"/>
    <property type="match status" value="2"/>
</dbReference>
<evidence type="ECO:0000259" key="3">
    <source>
        <dbReference type="Pfam" id="PF25597"/>
    </source>
</evidence>
<comment type="caution">
    <text evidence="4">The sequence shown here is derived from an EMBL/GenBank/DDBJ whole genome shotgun (WGS) entry which is preliminary data.</text>
</comment>
<feature type="compositionally biased region" description="Polar residues" evidence="1">
    <location>
        <begin position="1232"/>
        <end position="1245"/>
    </location>
</feature>
<feature type="region of interest" description="Disordered" evidence="1">
    <location>
        <begin position="547"/>
        <end position="716"/>
    </location>
</feature>
<dbReference type="InterPro" id="IPR013103">
    <property type="entry name" value="RVT_2"/>
</dbReference>
<feature type="compositionally biased region" description="Basic and acidic residues" evidence="1">
    <location>
        <begin position="961"/>
        <end position="970"/>
    </location>
</feature>
<feature type="region of interest" description="Disordered" evidence="1">
    <location>
        <begin position="943"/>
        <end position="989"/>
    </location>
</feature>
<feature type="domain" description="Reverse transcriptase Ty1/copia-type" evidence="2">
    <location>
        <begin position="148"/>
        <end position="228"/>
    </location>
</feature>
<feature type="region of interest" description="Disordered" evidence="1">
    <location>
        <begin position="1297"/>
        <end position="1318"/>
    </location>
</feature>
<name>A0A699HPW7_TANCI</name>
<proteinExistence type="predicted"/>
<organism evidence="4">
    <name type="scientific">Tanacetum cinerariifolium</name>
    <name type="common">Dalmatian daisy</name>
    <name type="synonym">Chrysanthemum cinerariifolium</name>
    <dbReference type="NCBI Taxonomy" id="118510"/>
    <lineage>
        <taxon>Eukaryota</taxon>
        <taxon>Viridiplantae</taxon>
        <taxon>Streptophyta</taxon>
        <taxon>Embryophyta</taxon>
        <taxon>Tracheophyta</taxon>
        <taxon>Spermatophyta</taxon>
        <taxon>Magnoliopsida</taxon>
        <taxon>eudicotyledons</taxon>
        <taxon>Gunneridae</taxon>
        <taxon>Pentapetalae</taxon>
        <taxon>asterids</taxon>
        <taxon>campanulids</taxon>
        <taxon>Asterales</taxon>
        <taxon>Asteraceae</taxon>
        <taxon>Asteroideae</taxon>
        <taxon>Anthemideae</taxon>
        <taxon>Anthemidinae</taxon>
        <taxon>Tanacetum</taxon>
    </lineage>
</organism>
<reference evidence="4" key="1">
    <citation type="journal article" date="2019" name="Sci. Rep.">
        <title>Draft genome of Tanacetum cinerariifolium, the natural source of mosquito coil.</title>
        <authorList>
            <person name="Yamashiro T."/>
            <person name="Shiraishi A."/>
            <person name="Satake H."/>
            <person name="Nakayama K."/>
        </authorList>
    </citation>
    <scope>NUCLEOTIDE SEQUENCE</scope>
</reference>
<feature type="domain" description="Reverse transcriptase Ty1/copia-type" evidence="2">
    <location>
        <begin position="229"/>
        <end position="314"/>
    </location>
</feature>
<dbReference type="SUPFAM" id="SSF56672">
    <property type="entry name" value="DNA/RNA polymerases"/>
    <property type="match status" value="1"/>
</dbReference>
<feature type="compositionally biased region" description="Acidic residues" evidence="1">
    <location>
        <begin position="656"/>
        <end position="679"/>
    </location>
</feature>
<feature type="compositionally biased region" description="Basic and acidic residues" evidence="1">
    <location>
        <begin position="638"/>
        <end position="655"/>
    </location>
</feature>
<accession>A0A699HPW7</accession>
<evidence type="ECO:0000259" key="2">
    <source>
        <dbReference type="Pfam" id="PF07727"/>
    </source>
</evidence>
<feature type="compositionally biased region" description="Basic and acidic residues" evidence="1">
    <location>
        <begin position="680"/>
        <end position="690"/>
    </location>
</feature>
<feature type="compositionally biased region" description="Low complexity" evidence="1">
    <location>
        <begin position="1249"/>
        <end position="1262"/>
    </location>
</feature>